<reference evidence="7 8" key="1">
    <citation type="submission" date="2018-12" db="EMBL/GenBank/DDBJ databases">
        <title>Draft genome sequence of Xylaria grammica IHI A82.</title>
        <authorList>
            <person name="Buettner E."/>
            <person name="Kellner H."/>
        </authorList>
    </citation>
    <scope>NUCLEOTIDE SEQUENCE [LARGE SCALE GENOMIC DNA]</scope>
    <source>
        <strain evidence="7 8">IHI A82</strain>
    </source>
</reference>
<dbReference type="AlphaFoldDB" id="A0A439DFD7"/>
<evidence type="ECO:0000256" key="5">
    <source>
        <dbReference type="SAM" id="MobiDB-lite"/>
    </source>
</evidence>
<dbReference type="GO" id="GO:0008270">
    <property type="term" value="F:zinc ion binding"/>
    <property type="evidence" value="ECO:0007669"/>
    <property type="project" value="UniProtKB-KW"/>
</dbReference>
<keyword evidence="2 4" id="KW-0863">Zinc-finger</keyword>
<evidence type="ECO:0000256" key="3">
    <source>
        <dbReference type="ARBA" id="ARBA00022833"/>
    </source>
</evidence>
<evidence type="ECO:0000256" key="1">
    <source>
        <dbReference type="ARBA" id="ARBA00022723"/>
    </source>
</evidence>
<protein>
    <recommendedName>
        <fullName evidence="6">MYND-type domain-containing protein</fullName>
    </recommendedName>
</protein>
<feature type="compositionally biased region" description="Basic residues" evidence="5">
    <location>
        <begin position="56"/>
        <end position="73"/>
    </location>
</feature>
<evidence type="ECO:0000256" key="2">
    <source>
        <dbReference type="ARBA" id="ARBA00022771"/>
    </source>
</evidence>
<dbReference type="STRING" id="363999.A0A439DFD7"/>
<evidence type="ECO:0000313" key="8">
    <source>
        <dbReference type="Proteomes" id="UP000286045"/>
    </source>
</evidence>
<accession>A0A439DFD7</accession>
<evidence type="ECO:0000313" key="7">
    <source>
        <dbReference type="EMBL" id="RWA13127.1"/>
    </source>
</evidence>
<dbReference type="PROSITE" id="PS50865">
    <property type="entry name" value="ZF_MYND_2"/>
    <property type="match status" value="1"/>
</dbReference>
<proteinExistence type="predicted"/>
<dbReference type="Proteomes" id="UP000286045">
    <property type="component" value="Unassembled WGS sequence"/>
</dbReference>
<gene>
    <name evidence="7" type="ORF">EKO27_g1998</name>
</gene>
<name>A0A439DFD7_9PEZI</name>
<feature type="region of interest" description="Disordered" evidence="5">
    <location>
        <begin position="51"/>
        <end position="74"/>
    </location>
</feature>
<keyword evidence="3" id="KW-0862">Zinc</keyword>
<feature type="domain" description="MYND-type" evidence="6">
    <location>
        <begin position="4"/>
        <end position="43"/>
    </location>
</feature>
<evidence type="ECO:0000256" key="4">
    <source>
        <dbReference type="PROSITE-ProRule" id="PRU00134"/>
    </source>
</evidence>
<comment type="caution">
    <text evidence="7">The sequence shown here is derived from an EMBL/GenBank/DDBJ whole genome shotgun (WGS) entry which is preliminary data.</text>
</comment>
<keyword evidence="1" id="KW-0479">Metal-binding</keyword>
<organism evidence="7 8">
    <name type="scientific">Xylaria grammica</name>
    <dbReference type="NCBI Taxonomy" id="363999"/>
    <lineage>
        <taxon>Eukaryota</taxon>
        <taxon>Fungi</taxon>
        <taxon>Dikarya</taxon>
        <taxon>Ascomycota</taxon>
        <taxon>Pezizomycotina</taxon>
        <taxon>Sordariomycetes</taxon>
        <taxon>Xylariomycetidae</taxon>
        <taxon>Xylariales</taxon>
        <taxon>Xylariaceae</taxon>
        <taxon>Xylaria</taxon>
    </lineage>
</organism>
<dbReference type="EMBL" id="RYZI01000034">
    <property type="protein sequence ID" value="RWA13127.1"/>
    <property type="molecule type" value="Genomic_DNA"/>
</dbReference>
<sequence>MPCCAKCEKTCDDEAQMRKCCEGTYYCNRKCERANFQHHKVSCPKLVPETKETKKAKPKKKRAKKNKKSKARKFPSAPLIKQIQKPFDRLKKGNYLQGRPDTDVYRLIIDAYRLRMEDNYTYADICYEDSIYGGAKDGLEGFRVFLQRAKEIPLMMPSWWNDKKQAECEELGRQHGWSSLAEKINDASVRGHYEDKLIDIQLRMLAEDIYGTGIGDERARFLRDEIMKSPDSTNIHVWALLCVALSRHLLQLAIKRKDAMDEDLFIRLIASILTDEKLRLAMRL</sequence>
<dbReference type="InterPro" id="IPR002893">
    <property type="entry name" value="Znf_MYND"/>
</dbReference>
<keyword evidence="8" id="KW-1185">Reference proteome</keyword>
<evidence type="ECO:0000259" key="6">
    <source>
        <dbReference type="PROSITE" id="PS50865"/>
    </source>
</evidence>